<dbReference type="Gene3D" id="3.40.50.2000">
    <property type="entry name" value="Glycogen Phosphorylase B"/>
    <property type="match status" value="2"/>
</dbReference>
<protein>
    <submittedName>
        <fullName evidence="3">Glycosyltransferase family 1 protein</fullName>
    </submittedName>
</protein>
<dbReference type="GO" id="GO:0005975">
    <property type="term" value="P:carbohydrate metabolic process"/>
    <property type="evidence" value="ECO:0007669"/>
    <property type="project" value="InterPro"/>
</dbReference>
<dbReference type="Proteomes" id="UP000430120">
    <property type="component" value="Unassembled WGS sequence"/>
</dbReference>
<evidence type="ECO:0000259" key="2">
    <source>
        <dbReference type="Pfam" id="PF06722"/>
    </source>
</evidence>
<feature type="domain" description="Erythromycin biosynthesis protein CIII-like C-terminal" evidence="2">
    <location>
        <begin position="364"/>
        <end position="435"/>
    </location>
</feature>
<dbReference type="GO" id="GO:0016758">
    <property type="term" value="F:hexosyltransferase activity"/>
    <property type="evidence" value="ECO:0007669"/>
    <property type="project" value="InterPro"/>
</dbReference>
<keyword evidence="3" id="KW-0808">Transferase</keyword>
<dbReference type="Pfam" id="PF03033">
    <property type="entry name" value="Glyco_transf_28"/>
    <property type="match status" value="1"/>
</dbReference>
<dbReference type="AlphaFoldDB" id="A0A643FAB5"/>
<dbReference type="OrthoDB" id="9805366at2"/>
<evidence type="ECO:0000313" key="4">
    <source>
        <dbReference type="Proteomes" id="UP000430120"/>
    </source>
</evidence>
<dbReference type="InterPro" id="IPR010610">
    <property type="entry name" value="EryCIII-like_C"/>
</dbReference>
<feature type="domain" description="Glycosyltransferase family 28 N-terminal" evidence="1">
    <location>
        <begin position="54"/>
        <end position="123"/>
    </location>
</feature>
<gene>
    <name evidence="3" type="ORF">F7Q92_19800</name>
</gene>
<dbReference type="InterPro" id="IPR050426">
    <property type="entry name" value="Glycosyltransferase_28"/>
</dbReference>
<sequence length="477" mass="51001">MSLPVPPGHRAAGAVRCAELGRRATLPGGRHGGTAGGDGLPGSTALRQSAAMRFALVTLGSTGDLYPFLAIGRALHEQGHEVFLLSQAPHGRDAVRAGLQFIPVADAQAHERTLSHPKLWHPVDGLGVLWRHLCLPAAQPTWEALRRLSQGLPPGQPLRVLASPLAVGARLARDTLPIRLWTGYLAPAALRTLDDPMFLGPWRVPTWVPLRWRRTAWQALDRWKLEPMARGPLSALATQVGAQPLEGSVFGDWIHSPDGGLALYDAAFAALPRRLHGALSAPPWLERLHQVGFPNFEWASPDAGASPKASEAHPWVLFGGSAGTHGVDQALCLARELIAHSGKPCVMLEPGRDRPTCDSQSQITRLPLQALPPLLRRAHAFVHHGGIGSCAQGLTAGVPQILMPRAYDQFENAAAIQRMGMGWAMPRPIQRASPARQAAWIAARSNIACAAPMSSGYSVPGQPNAAVVEALRCLTAD</sequence>
<organism evidence="3 4">
    <name type="scientific">Ideonella dechloratans</name>
    <dbReference type="NCBI Taxonomy" id="36863"/>
    <lineage>
        <taxon>Bacteria</taxon>
        <taxon>Pseudomonadati</taxon>
        <taxon>Pseudomonadota</taxon>
        <taxon>Betaproteobacteria</taxon>
        <taxon>Burkholderiales</taxon>
        <taxon>Sphaerotilaceae</taxon>
        <taxon>Ideonella</taxon>
    </lineage>
</organism>
<evidence type="ECO:0000259" key="1">
    <source>
        <dbReference type="Pfam" id="PF03033"/>
    </source>
</evidence>
<reference evidence="3 4" key="1">
    <citation type="submission" date="2019-09" db="EMBL/GenBank/DDBJ databases">
        <title>Draft genome sequences of 48 bacterial type strains from the CCUG.</title>
        <authorList>
            <person name="Tunovic T."/>
            <person name="Pineiro-Iglesias B."/>
            <person name="Unosson C."/>
            <person name="Inganas E."/>
            <person name="Ohlen M."/>
            <person name="Cardew S."/>
            <person name="Jensie-Markopoulos S."/>
            <person name="Salva-Serra F."/>
            <person name="Jaen-Luchoro D."/>
            <person name="Karlsson R."/>
            <person name="Svensson-Stadler L."/>
            <person name="Chun J."/>
            <person name="Moore E."/>
        </authorList>
    </citation>
    <scope>NUCLEOTIDE SEQUENCE [LARGE SCALE GENOMIC DNA]</scope>
    <source>
        <strain evidence="3 4">CCUG 30977</strain>
    </source>
</reference>
<comment type="caution">
    <text evidence="3">The sequence shown here is derived from an EMBL/GenBank/DDBJ whole genome shotgun (WGS) entry which is preliminary data.</text>
</comment>
<dbReference type="PANTHER" id="PTHR48050:SF13">
    <property type="entry name" value="STEROL 3-BETA-GLUCOSYLTRANSFERASE UGT80A2"/>
    <property type="match status" value="1"/>
</dbReference>
<dbReference type="PANTHER" id="PTHR48050">
    <property type="entry name" value="STEROL 3-BETA-GLUCOSYLTRANSFERASE"/>
    <property type="match status" value="1"/>
</dbReference>
<dbReference type="GO" id="GO:1901137">
    <property type="term" value="P:carbohydrate derivative biosynthetic process"/>
    <property type="evidence" value="ECO:0007669"/>
    <property type="project" value="UniProtKB-ARBA"/>
</dbReference>
<keyword evidence="4" id="KW-1185">Reference proteome</keyword>
<accession>A0A643FAB5</accession>
<evidence type="ECO:0000313" key="3">
    <source>
        <dbReference type="EMBL" id="KAB0574229.1"/>
    </source>
</evidence>
<dbReference type="Pfam" id="PF06722">
    <property type="entry name" value="EryCIII-like_C"/>
    <property type="match status" value="1"/>
</dbReference>
<proteinExistence type="predicted"/>
<dbReference type="InterPro" id="IPR004276">
    <property type="entry name" value="GlycoTrans_28_N"/>
</dbReference>
<dbReference type="SUPFAM" id="SSF53756">
    <property type="entry name" value="UDP-Glycosyltransferase/glycogen phosphorylase"/>
    <property type="match status" value="1"/>
</dbReference>
<dbReference type="EMBL" id="VZPB01000078">
    <property type="protein sequence ID" value="KAB0574229.1"/>
    <property type="molecule type" value="Genomic_DNA"/>
</dbReference>
<name>A0A643FAB5_IDEDE</name>